<dbReference type="EMBL" id="JADFFL010000010">
    <property type="protein sequence ID" value="MBE9664219.1"/>
    <property type="molecule type" value="Genomic_DNA"/>
</dbReference>
<keyword evidence="2" id="KW-1185">Reference proteome</keyword>
<dbReference type="Proteomes" id="UP000622475">
    <property type="component" value="Unassembled WGS sequence"/>
</dbReference>
<protein>
    <submittedName>
        <fullName evidence="1">Uncharacterized protein</fullName>
    </submittedName>
</protein>
<gene>
    <name evidence="1" type="ORF">IRJ16_20225</name>
</gene>
<evidence type="ECO:0000313" key="2">
    <source>
        <dbReference type="Proteomes" id="UP000622475"/>
    </source>
</evidence>
<sequence length="45" mass="4753">MKLSLMVFAPAYLLTSAFLNSMICLIKPTGNGLLPDAGVSDLVIL</sequence>
<dbReference type="AlphaFoldDB" id="A0A929PYJ0"/>
<dbReference type="RefSeq" id="WP_194113466.1">
    <property type="nucleotide sequence ID" value="NZ_JADFFL010000010.1"/>
</dbReference>
<organism evidence="1 2">
    <name type="scientific">Mucilaginibacter myungsuensis</name>
    <dbReference type="NCBI Taxonomy" id="649104"/>
    <lineage>
        <taxon>Bacteria</taxon>
        <taxon>Pseudomonadati</taxon>
        <taxon>Bacteroidota</taxon>
        <taxon>Sphingobacteriia</taxon>
        <taxon>Sphingobacteriales</taxon>
        <taxon>Sphingobacteriaceae</taxon>
        <taxon>Mucilaginibacter</taxon>
    </lineage>
</organism>
<name>A0A929PYJ0_9SPHI</name>
<evidence type="ECO:0000313" key="1">
    <source>
        <dbReference type="EMBL" id="MBE9664219.1"/>
    </source>
</evidence>
<comment type="caution">
    <text evidence="1">The sequence shown here is derived from an EMBL/GenBank/DDBJ whole genome shotgun (WGS) entry which is preliminary data.</text>
</comment>
<reference evidence="1" key="1">
    <citation type="submission" date="2020-10" db="EMBL/GenBank/DDBJ databases">
        <title>Mucilaginibacter mali sp. nov., isolated from rhizosphere soil of apple orchard.</title>
        <authorList>
            <person name="Lee J.-S."/>
            <person name="Kim H.S."/>
            <person name="Kim J.-S."/>
        </authorList>
    </citation>
    <scope>NUCLEOTIDE SEQUENCE</scope>
    <source>
        <strain evidence="1">KCTC 22746</strain>
    </source>
</reference>
<accession>A0A929PYJ0</accession>
<proteinExistence type="predicted"/>